<dbReference type="SUPFAM" id="SSF54695">
    <property type="entry name" value="POZ domain"/>
    <property type="match status" value="1"/>
</dbReference>
<dbReference type="PROSITE" id="PS50097">
    <property type="entry name" value="BTB"/>
    <property type="match status" value="1"/>
</dbReference>
<dbReference type="PANTHER" id="PTHR45774:SF4">
    <property type="entry name" value="AXUNDEAD, ISOFORM F"/>
    <property type="match status" value="1"/>
</dbReference>
<feature type="region of interest" description="Disordered" evidence="1">
    <location>
        <begin position="1"/>
        <end position="33"/>
    </location>
</feature>
<gene>
    <name evidence="3" type="primary">X975_20706</name>
    <name evidence="3" type="ORF">TNCT_442371</name>
</gene>
<name>A0A8X6ISC3_TRICU</name>
<keyword evidence="4" id="KW-1185">Reference proteome</keyword>
<comment type="caution">
    <text evidence="3">The sequence shown here is derived from an EMBL/GenBank/DDBJ whole genome shotgun (WGS) entry which is preliminary data.</text>
</comment>
<dbReference type="Proteomes" id="UP000887116">
    <property type="component" value="Unassembled WGS sequence"/>
</dbReference>
<evidence type="ECO:0000259" key="2">
    <source>
        <dbReference type="PROSITE" id="PS50097"/>
    </source>
</evidence>
<dbReference type="InterPro" id="IPR000210">
    <property type="entry name" value="BTB/POZ_dom"/>
</dbReference>
<dbReference type="OrthoDB" id="6420239at2759"/>
<dbReference type="Pfam" id="PF00651">
    <property type="entry name" value="BTB"/>
    <property type="match status" value="1"/>
</dbReference>
<protein>
    <recommendedName>
        <fullName evidence="2">BTB domain-containing protein</fullName>
    </recommendedName>
</protein>
<dbReference type="Gene3D" id="3.30.710.10">
    <property type="entry name" value="Potassium Channel Kv1.1, Chain A"/>
    <property type="match status" value="1"/>
</dbReference>
<evidence type="ECO:0000313" key="4">
    <source>
        <dbReference type="Proteomes" id="UP000887116"/>
    </source>
</evidence>
<evidence type="ECO:0000313" key="3">
    <source>
        <dbReference type="EMBL" id="GFR00053.1"/>
    </source>
</evidence>
<organism evidence="3 4">
    <name type="scientific">Trichonephila clavata</name>
    <name type="common">Joro spider</name>
    <name type="synonym">Nephila clavata</name>
    <dbReference type="NCBI Taxonomy" id="2740835"/>
    <lineage>
        <taxon>Eukaryota</taxon>
        <taxon>Metazoa</taxon>
        <taxon>Ecdysozoa</taxon>
        <taxon>Arthropoda</taxon>
        <taxon>Chelicerata</taxon>
        <taxon>Arachnida</taxon>
        <taxon>Araneae</taxon>
        <taxon>Araneomorphae</taxon>
        <taxon>Entelegynae</taxon>
        <taxon>Araneoidea</taxon>
        <taxon>Nephilidae</taxon>
        <taxon>Trichonephila</taxon>
    </lineage>
</organism>
<feature type="compositionally biased region" description="Polar residues" evidence="1">
    <location>
        <begin position="1"/>
        <end position="16"/>
    </location>
</feature>
<dbReference type="InterPro" id="IPR011705">
    <property type="entry name" value="BACK"/>
</dbReference>
<dbReference type="AlphaFoldDB" id="A0A8X6ISC3"/>
<dbReference type="GO" id="GO:0005829">
    <property type="term" value="C:cytosol"/>
    <property type="evidence" value="ECO:0007669"/>
    <property type="project" value="TreeGrafter"/>
</dbReference>
<dbReference type="Pfam" id="PF07707">
    <property type="entry name" value="BACK"/>
    <property type="match status" value="1"/>
</dbReference>
<sequence length="501" mass="57352">MSGNMYGKSKSQSHWQSDFEGGDYTDNDSQFSENGGVLGSRSPDLCQRLRSLYVDQLYTDVKFVVNCGMKPKPELKAHKAILAVGSPEFAKMFFGGFSQDSGRPTVSEYEIKNIPYEAFKNIVEYLYTDDVYFEENSLVLQTMLAARKFQIQPLVTRCESYFESSEINEEDVCNTLQLAIESKIESLKERCSQFIQENTRGVIRSNGFKNSSLSTVRLICKLPQLNLRSEEELFEAVLEWIERQPGAQTKKRELILPILKHIHFMSIAPVKFSNLVQRCPDIFTAEEAMNILMYLSNQKQNAGVKLPTWFNKGPNRCISVPLVERLKEVRLHDDKRVTIALRPFHRGSLSSLTSVLELKCHEGQQHIKAIKLTFGDPVSEYSYIGHMVITATCTASNFTFREHIKIQNSKEIIVTFSKNLLVHAGQTIAIRAEANEVRNYTFLQFDESNSFAEPNPFECFLGSIPKQNRLFFISEVIYRNLPARRRRPFSNFGGRGYGRRN</sequence>
<evidence type="ECO:0000256" key="1">
    <source>
        <dbReference type="SAM" id="MobiDB-lite"/>
    </source>
</evidence>
<accession>A0A8X6ISC3</accession>
<reference evidence="3" key="1">
    <citation type="submission" date="2020-07" db="EMBL/GenBank/DDBJ databases">
        <title>Multicomponent nature underlies the extraordinary mechanical properties of spider dragline silk.</title>
        <authorList>
            <person name="Kono N."/>
            <person name="Nakamura H."/>
            <person name="Mori M."/>
            <person name="Yoshida Y."/>
            <person name="Ohtoshi R."/>
            <person name="Malay A.D."/>
            <person name="Moran D.A.P."/>
            <person name="Tomita M."/>
            <person name="Numata K."/>
            <person name="Arakawa K."/>
        </authorList>
    </citation>
    <scope>NUCLEOTIDE SEQUENCE</scope>
</reference>
<dbReference type="SMART" id="SM00875">
    <property type="entry name" value="BACK"/>
    <property type="match status" value="1"/>
</dbReference>
<dbReference type="EMBL" id="BMAO01005239">
    <property type="protein sequence ID" value="GFR00053.1"/>
    <property type="molecule type" value="Genomic_DNA"/>
</dbReference>
<dbReference type="SMART" id="SM00225">
    <property type="entry name" value="BTB"/>
    <property type="match status" value="1"/>
</dbReference>
<feature type="domain" description="BTB" evidence="2">
    <location>
        <begin position="59"/>
        <end position="135"/>
    </location>
</feature>
<dbReference type="PANTHER" id="PTHR45774">
    <property type="entry name" value="BTB/POZ DOMAIN-CONTAINING"/>
    <property type="match status" value="1"/>
</dbReference>
<dbReference type="InterPro" id="IPR011333">
    <property type="entry name" value="SKP1/BTB/POZ_sf"/>
</dbReference>
<dbReference type="Gene3D" id="1.25.40.420">
    <property type="match status" value="1"/>
</dbReference>
<proteinExistence type="predicted"/>
<dbReference type="GO" id="GO:0022008">
    <property type="term" value="P:neurogenesis"/>
    <property type="evidence" value="ECO:0007669"/>
    <property type="project" value="TreeGrafter"/>
</dbReference>